<dbReference type="EMBL" id="ACBZ01000079">
    <property type="protein sequence ID" value="EEG49436.1"/>
    <property type="molecule type" value="Genomic_DNA"/>
</dbReference>
<protein>
    <submittedName>
        <fullName evidence="1">Uncharacterized protein</fullName>
    </submittedName>
</protein>
<dbReference type="HOGENOM" id="CLU_3059045_0_0_9"/>
<dbReference type="AlphaFoldDB" id="C0CLB0"/>
<organism evidence="1 2">
    <name type="scientific">Blautia hydrogenotrophica (strain DSM 10507 / JCM 14656 / S5a33)</name>
    <name type="common">Ruminococcus hydrogenotrophicus</name>
    <dbReference type="NCBI Taxonomy" id="476272"/>
    <lineage>
        <taxon>Bacteria</taxon>
        <taxon>Bacillati</taxon>
        <taxon>Bacillota</taxon>
        <taxon>Clostridia</taxon>
        <taxon>Lachnospirales</taxon>
        <taxon>Lachnospiraceae</taxon>
        <taxon>Blautia</taxon>
    </lineage>
</organism>
<dbReference type="Proteomes" id="UP000003100">
    <property type="component" value="Unassembled WGS sequence"/>
</dbReference>
<name>C0CLB0_BLAHS</name>
<evidence type="ECO:0000313" key="1">
    <source>
        <dbReference type="EMBL" id="EEG49436.1"/>
    </source>
</evidence>
<accession>C0CLB0</accession>
<evidence type="ECO:0000313" key="2">
    <source>
        <dbReference type="Proteomes" id="UP000003100"/>
    </source>
</evidence>
<reference evidence="1 2" key="2">
    <citation type="submission" date="2009-02" db="EMBL/GenBank/DDBJ databases">
        <title>Draft genome sequence of Blautia hydrogenotrophica DSM 10507 (Ruminococcus hydrogenotrophicus DSM 10507).</title>
        <authorList>
            <person name="Sudarsanam P."/>
            <person name="Ley R."/>
            <person name="Guruge J."/>
            <person name="Turnbaugh P.J."/>
            <person name="Mahowald M."/>
            <person name="Liep D."/>
            <person name="Gordon J."/>
        </authorList>
    </citation>
    <scope>NUCLEOTIDE SEQUENCE [LARGE SCALE GENOMIC DNA]</scope>
    <source>
        <strain evidence="2">DSM 10507 / JCM 14656 / S5a33</strain>
    </source>
</reference>
<comment type="caution">
    <text evidence="1">The sequence shown here is derived from an EMBL/GenBank/DDBJ whole genome shotgun (WGS) entry which is preliminary data.</text>
</comment>
<keyword evidence="2" id="KW-1185">Reference proteome</keyword>
<dbReference type="PATRIC" id="fig|476272.21.peg.2982"/>
<gene>
    <name evidence="1" type="ORF">RUMHYD_01631</name>
</gene>
<sequence length="53" mass="6044">MRRKIPIVFTFSAALLKFVYQSFPFLFPNYGSTSPRILIAQEAAVSSYALRTK</sequence>
<proteinExistence type="predicted"/>
<reference evidence="1 2" key="1">
    <citation type="submission" date="2009-01" db="EMBL/GenBank/DDBJ databases">
        <authorList>
            <person name="Fulton L."/>
            <person name="Clifton S."/>
            <person name="Fulton B."/>
            <person name="Xu J."/>
            <person name="Minx P."/>
            <person name="Pepin K.H."/>
            <person name="Johnson M."/>
            <person name="Bhonagiri V."/>
            <person name="Nash W.E."/>
            <person name="Mardis E.R."/>
            <person name="Wilson R.K."/>
        </authorList>
    </citation>
    <scope>NUCLEOTIDE SEQUENCE [LARGE SCALE GENOMIC DNA]</scope>
    <source>
        <strain evidence="2">DSM 10507 / JCM 14656 / S5a33</strain>
    </source>
</reference>